<feature type="domain" description="Tox-GHH2" evidence="2">
    <location>
        <begin position="410"/>
        <end position="495"/>
    </location>
</feature>
<dbReference type="Pfam" id="PF13665">
    <property type="entry name" value="Tox-PAAR-like"/>
    <property type="match status" value="1"/>
</dbReference>
<accession>T1X4M0</accession>
<dbReference type="EMBL" id="CP003911">
    <property type="protein sequence ID" value="AGU47391.1"/>
    <property type="molecule type" value="Genomic_DNA"/>
</dbReference>
<gene>
    <name evidence="3" type="ORF">VAPA_1c02610</name>
</gene>
<dbReference type="OrthoDB" id="8073614at2"/>
<feature type="region of interest" description="Disordered" evidence="1">
    <location>
        <begin position="501"/>
        <end position="523"/>
    </location>
</feature>
<reference evidence="3 4" key="1">
    <citation type="submission" date="2012-10" db="EMBL/GenBank/DDBJ databases">
        <title>Genome sequence of Variovorax paradoxus B4.</title>
        <authorList>
            <person name="Schuldes J."/>
            <person name="Brandt U."/>
            <person name="Hiessl S."/>
            <person name="Wuebbeler J.H."/>
            <person name="Thuermer A."/>
            <person name="Steinbuechel A."/>
            <person name="Daniel R."/>
        </authorList>
    </citation>
    <scope>NUCLEOTIDE SEQUENCE [LARGE SCALE GENOMIC DNA]</scope>
    <source>
        <strain evidence="3 4">B4</strain>
    </source>
</reference>
<organism evidence="3 4">
    <name type="scientific">Variovorax paradoxus B4</name>
    <dbReference type="NCBI Taxonomy" id="1246301"/>
    <lineage>
        <taxon>Bacteria</taxon>
        <taxon>Pseudomonadati</taxon>
        <taxon>Pseudomonadota</taxon>
        <taxon>Betaproteobacteria</taxon>
        <taxon>Burkholderiales</taxon>
        <taxon>Comamonadaceae</taxon>
        <taxon>Variovorax</taxon>
    </lineage>
</organism>
<name>T1X4M0_VARPD</name>
<evidence type="ECO:0000313" key="4">
    <source>
        <dbReference type="Proteomes" id="UP000016223"/>
    </source>
</evidence>
<dbReference type="Pfam" id="PF15635">
    <property type="entry name" value="Tox-GHH2"/>
    <property type="match status" value="1"/>
</dbReference>
<proteinExistence type="predicted"/>
<dbReference type="Proteomes" id="UP000016223">
    <property type="component" value="Chromosome 1"/>
</dbReference>
<evidence type="ECO:0000259" key="2">
    <source>
        <dbReference type="Pfam" id="PF15635"/>
    </source>
</evidence>
<evidence type="ECO:0000313" key="3">
    <source>
        <dbReference type="EMBL" id="AGU47391.1"/>
    </source>
</evidence>
<dbReference type="InterPro" id="IPR028917">
    <property type="entry name" value="Tox-GHH2_domain"/>
</dbReference>
<dbReference type="RefSeq" id="WP_021004959.1">
    <property type="nucleotide sequence ID" value="NC_022247.1"/>
</dbReference>
<protein>
    <recommendedName>
        <fullName evidence="2">Tox-GHH2 domain-containing protein</fullName>
    </recommendedName>
</protein>
<dbReference type="HOGENOM" id="CLU_519582_0_0_4"/>
<evidence type="ECO:0000256" key="1">
    <source>
        <dbReference type="SAM" id="MobiDB-lite"/>
    </source>
</evidence>
<dbReference type="PATRIC" id="fig|1246301.3.peg.271"/>
<dbReference type="AlphaFoldDB" id="T1X4M0"/>
<sequence length="523" mass="56529">MKTHVYANGLEIASKAVGGDGISPQAFPDPCWSPPGPPAGPIVIPYPNTCYASSIKNGTSTVFIVGKEVAIEDHSYFATSTGNEPATQAFPKGVATHVITGKAYFTQWSFDVIFEGYGVPRHTDLVSHNHGSMPSNTPVFPYISRGWGSHDCAKEEKKIERACAPENDQSETRQELKKKSKFSALLKAGRKNSGDKKNTHWTDDHCDGLEINLGGPKGVQNAMDYAKQMQEAYKNLPGELDLLKSLRGELQDMATHAGAKAAGKWVAKAGAKQLAGSAVPAWGNALMGVWSVVDGAMAIGDVNEIRRVAVESIEKLNVLEKEATKLQSLANEFKDFDKLSPQQQFEKAQKLGSEGQDLLATLNDCTRARKCNLVPKSKKDGDRKVETADGKGCCPGQTGHHLIYGAMMDGVSCPGYEYSTAPTVCVEGFSQNHGSHGRVHDLMDRETQMLARNNKLQGGTMSMKEAIDSAVKSHQEAFPMSRCSPKCIRAQLENYYNCPGARPKALNKNGKPPAPDAGNNSDD</sequence>
<dbReference type="KEGG" id="vpd:VAPA_1c02610"/>